<keyword evidence="1 7" id="KW-0723">Serine/threonine-protein kinase</keyword>
<dbReference type="Gene3D" id="1.10.510.10">
    <property type="entry name" value="Transferase(Phosphotransferase) domain 1"/>
    <property type="match status" value="1"/>
</dbReference>
<dbReference type="InterPro" id="IPR008271">
    <property type="entry name" value="Ser/Thr_kinase_AS"/>
</dbReference>
<dbReference type="EMBL" id="KQ257459">
    <property type="protein sequence ID" value="KNC99062.1"/>
    <property type="molecule type" value="Genomic_DNA"/>
</dbReference>
<feature type="compositionally biased region" description="Basic and acidic residues" evidence="8">
    <location>
        <begin position="20"/>
        <end position="47"/>
    </location>
</feature>
<feature type="domain" description="Protein kinase" evidence="9">
    <location>
        <begin position="108"/>
        <end position="381"/>
    </location>
</feature>
<dbReference type="AlphaFoldDB" id="A0A0L0HD76"/>
<evidence type="ECO:0000313" key="10">
    <source>
        <dbReference type="EMBL" id="KNC99062.1"/>
    </source>
</evidence>
<dbReference type="GeneID" id="27689347"/>
<comment type="similarity">
    <text evidence="7">Belongs to the protein kinase superfamily.</text>
</comment>
<dbReference type="PROSITE" id="PS50011">
    <property type="entry name" value="PROTEIN_KINASE_DOM"/>
    <property type="match status" value="1"/>
</dbReference>
<evidence type="ECO:0000256" key="2">
    <source>
        <dbReference type="ARBA" id="ARBA00022679"/>
    </source>
</evidence>
<name>A0A0L0HD76_SPIPD</name>
<keyword evidence="4 10" id="KW-0418">Kinase</keyword>
<dbReference type="Pfam" id="PF00069">
    <property type="entry name" value="Pkinase"/>
    <property type="match status" value="1"/>
</dbReference>
<protein>
    <submittedName>
        <fullName evidence="10">HAL protein kinase</fullName>
    </submittedName>
</protein>
<feature type="binding site" evidence="6">
    <location>
        <position position="138"/>
    </location>
    <ligand>
        <name>ATP</name>
        <dbReference type="ChEBI" id="CHEBI:30616"/>
    </ligand>
</feature>
<dbReference type="Proteomes" id="UP000053201">
    <property type="component" value="Unassembled WGS sequence"/>
</dbReference>
<dbReference type="PANTHER" id="PTHR24345:SF91">
    <property type="entry name" value="SERINE_THREONINE-PROTEIN KINASE PLK4"/>
    <property type="match status" value="1"/>
</dbReference>
<dbReference type="OrthoDB" id="6513151at2759"/>
<dbReference type="GO" id="GO:0005524">
    <property type="term" value="F:ATP binding"/>
    <property type="evidence" value="ECO:0007669"/>
    <property type="project" value="UniProtKB-UniRule"/>
</dbReference>
<evidence type="ECO:0000256" key="3">
    <source>
        <dbReference type="ARBA" id="ARBA00022741"/>
    </source>
</evidence>
<sequence length="405" mass="45899">MGPDVATTAAQGEEMGEETTGIKESGKQPDQDTTCRRPREPAQQHEQQHHHHHHLHLDNLLIPFKKLLHTRSTTTPPPETCNPKKDALLPVNPIRTMSNPTTLREKYGTPQTLIGRGANGSCYAVRKSNQPKPQYACKEFRPRHKHESEKEYMKKLSAEFCIGSQVHHPNLLRTHDLVLDGNHIYTVMPYCPHGDLYTYIQTHPKLSMDQITHLFSQLIHGVAYLHKTGIAHRDLKPENILFSKPEHIKIIDFGSADVYKPPTSTFNRLSHGKCGSGPYIPPEELASPASYDARKVDVWACGIILMAMLTHRFPWANATMSDVDYAAYVKYVEAVKKGTNARPPKIFESLPQGPRDLVFKMLQPDPQLRVQIDQVLEDEWFKKVDEGESPDDDDDEQKSDAECGR</sequence>
<evidence type="ECO:0000256" key="8">
    <source>
        <dbReference type="SAM" id="MobiDB-lite"/>
    </source>
</evidence>
<dbReference type="PANTHER" id="PTHR24345">
    <property type="entry name" value="SERINE/THREONINE-PROTEIN KINASE PLK"/>
    <property type="match status" value="1"/>
</dbReference>
<accession>A0A0L0HD76</accession>
<dbReference type="OMA" id="LVYMAMR"/>
<evidence type="ECO:0000256" key="1">
    <source>
        <dbReference type="ARBA" id="ARBA00022527"/>
    </source>
</evidence>
<dbReference type="GO" id="GO:0005634">
    <property type="term" value="C:nucleus"/>
    <property type="evidence" value="ECO:0007669"/>
    <property type="project" value="TreeGrafter"/>
</dbReference>
<evidence type="ECO:0000313" key="11">
    <source>
        <dbReference type="Proteomes" id="UP000053201"/>
    </source>
</evidence>
<evidence type="ECO:0000256" key="4">
    <source>
        <dbReference type="ARBA" id="ARBA00022777"/>
    </source>
</evidence>
<evidence type="ECO:0000256" key="7">
    <source>
        <dbReference type="RuleBase" id="RU000304"/>
    </source>
</evidence>
<keyword evidence="3 6" id="KW-0547">Nucleotide-binding</keyword>
<keyword evidence="5 6" id="KW-0067">ATP-binding</keyword>
<evidence type="ECO:0000256" key="5">
    <source>
        <dbReference type="ARBA" id="ARBA00022840"/>
    </source>
</evidence>
<dbReference type="SMART" id="SM00220">
    <property type="entry name" value="S_TKc"/>
    <property type="match status" value="1"/>
</dbReference>
<reference evidence="10 11" key="1">
    <citation type="submission" date="2009-08" db="EMBL/GenBank/DDBJ databases">
        <title>The Genome Sequence of Spizellomyces punctatus strain DAOM BR117.</title>
        <authorList>
            <consortium name="The Broad Institute Genome Sequencing Platform"/>
            <person name="Russ C."/>
            <person name="Cuomo C."/>
            <person name="Shea T."/>
            <person name="Young S.K."/>
            <person name="Zeng Q."/>
            <person name="Koehrsen M."/>
            <person name="Haas B."/>
            <person name="Borodovsky M."/>
            <person name="Guigo R."/>
            <person name="Alvarado L."/>
            <person name="Berlin A."/>
            <person name="Bochicchio J."/>
            <person name="Borenstein D."/>
            <person name="Chapman S."/>
            <person name="Chen Z."/>
            <person name="Engels R."/>
            <person name="Freedman E."/>
            <person name="Gellesch M."/>
            <person name="Goldberg J."/>
            <person name="Griggs A."/>
            <person name="Gujja S."/>
            <person name="Heiman D."/>
            <person name="Hepburn T."/>
            <person name="Howarth C."/>
            <person name="Jen D."/>
            <person name="Larson L."/>
            <person name="Lewis B."/>
            <person name="Mehta T."/>
            <person name="Park D."/>
            <person name="Pearson M."/>
            <person name="Roberts A."/>
            <person name="Saif S."/>
            <person name="Shenoy N."/>
            <person name="Sisk P."/>
            <person name="Stolte C."/>
            <person name="Sykes S."/>
            <person name="Thomson T."/>
            <person name="Walk T."/>
            <person name="White J."/>
            <person name="Yandava C."/>
            <person name="Burger G."/>
            <person name="Gray M.W."/>
            <person name="Holland P.W.H."/>
            <person name="King N."/>
            <person name="Lang F.B.F."/>
            <person name="Roger A.J."/>
            <person name="Ruiz-Trillo I."/>
            <person name="Lander E."/>
            <person name="Nusbaum C."/>
        </authorList>
    </citation>
    <scope>NUCLEOTIDE SEQUENCE [LARGE SCALE GENOMIC DNA]</scope>
    <source>
        <strain evidence="10 11">DAOM BR117</strain>
    </source>
</reference>
<dbReference type="InParanoid" id="A0A0L0HD76"/>
<dbReference type="STRING" id="645134.A0A0L0HD76"/>
<dbReference type="InterPro" id="IPR011009">
    <property type="entry name" value="Kinase-like_dom_sf"/>
</dbReference>
<feature type="region of interest" description="Disordered" evidence="8">
    <location>
        <begin position="383"/>
        <end position="405"/>
    </location>
</feature>
<feature type="region of interest" description="Disordered" evidence="8">
    <location>
        <begin position="1"/>
        <end position="55"/>
    </location>
</feature>
<dbReference type="VEuPathDB" id="FungiDB:SPPG_06011"/>
<feature type="region of interest" description="Disordered" evidence="8">
    <location>
        <begin position="71"/>
        <end position="105"/>
    </location>
</feature>
<evidence type="ECO:0000256" key="6">
    <source>
        <dbReference type="PROSITE-ProRule" id="PRU10141"/>
    </source>
</evidence>
<proteinExistence type="inferred from homology"/>
<dbReference type="GO" id="GO:0004674">
    <property type="term" value="F:protein serine/threonine kinase activity"/>
    <property type="evidence" value="ECO:0007669"/>
    <property type="project" value="UniProtKB-KW"/>
</dbReference>
<organism evidence="10 11">
    <name type="scientific">Spizellomyces punctatus (strain DAOM BR117)</name>
    <dbReference type="NCBI Taxonomy" id="645134"/>
    <lineage>
        <taxon>Eukaryota</taxon>
        <taxon>Fungi</taxon>
        <taxon>Fungi incertae sedis</taxon>
        <taxon>Chytridiomycota</taxon>
        <taxon>Chytridiomycota incertae sedis</taxon>
        <taxon>Chytridiomycetes</taxon>
        <taxon>Spizellomycetales</taxon>
        <taxon>Spizellomycetaceae</taxon>
        <taxon>Spizellomyces</taxon>
    </lineage>
</organism>
<dbReference type="InterPro" id="IPR017441">
    <property type="entry name" value="Protein_kinase_ATP_BS"/>
</dbReference>
<dbReference type="SUPFAM" id="SSF56112">
    <property type="entry name" value="Protein kinase-like (PK-like)"/>
    <property type="match status" value="1"/>
</dbReference>
<keyword evidence="11" id="KW-1185">Reference proteome</keyword>
<dbReference type="InterPro" id="IPR000719">
    <property type="entry name" value="Prot_kinase_dom"/>
</dbReference>
<keyword evidence="2" id="KW-0808">Transferase</keyword>
<dbReference type="eggNOG" id="KOG0590">
    <property type="taxonomic scope" value="Eukaryota"/>
</dbReference>
<dbReference type="PROSITE" id="PS00108">
    <property type="entry name" value="PROTEIN_KINASE_ST"/>
    <property type="match status" value="1"/>
</dbReference>
<evidence type="ECO:0000259" key="9">
    <source>
        <dbReference type="PROSITE" id="PS50011"/>
    </source>
</evidence>
<dbReference type="FunCoup" id="A0A0L0HD76">
    <property type="interactions" value="58"/>
</dbReference>
<feature type="compositionally biased region" description="Acidic residues" evidence="8">
    <location>
        <begin position="387"/>
        <end position="397"/>
    </location>
</feature>
<dbReference type="PROSITE" id="PS00107">
    <property type="entry name" value="PROTEIN_KINASE_ATP"/>
    <property type="match status" value="1"/>
</dbReference>
<dbReference type="RefSeq" id="XP_016607102.1">
    <property type="nucleotide sequence ID" value="XM_016754216.1"/>
</dbReference>
<gene>
    <name evidence="10" type="ORF">SPPG_06011</name>
</gene>